<dbReference type="InterPro" id="IPR000182">
    <property type="entry name" value="GNAT_dom"/>
</dbReference>
<feature type="domain" description="N-acetyltransferase" evidence="1">
    <location>
        <begin position="11"/>
        <end position="150"/>
    </location>
</feature>
<gene>
    <name evidence="2" type="ORF">C8D91_1101</name>
</gene>
<dbReference type="Pfam" id="PF13302">
    <property type="entry name" value="Acetyltransf_3"/>
    <property type="match status" value="1"/>
</dbReference>
<dbReference type="EMBL" id="SNZB01000002">
    <property type="protein sequence ID" value="TDR22609.1"/>
    <property type="molecule type" value="Genomic_DNA"/>
</dbReference>
<dbReference type="Proteomes" id="UP000295724">
    <property type="component" value="Unassembled WGS sequence"/>
</dbReference>
<dbReference type="GO" id="GO:0016747">
    <property type="term" value="F:acyltransferase activity, transferring groups other than amino-acyl groups"/>
    <property type="evidence" value="ECO:0007669"/>
    <property type="project" value="InterPro"/>
</dbReference>
<evidence type="ECO:0000313" key="2">
    <source>
        <dbReference type="EMBL" id="TDR22609.1"/>
    </source>
</evidence>
<dbReference type="Gene3D" id="3.40.630.30">
    <property type="match status" value="1"/>
</dbReference>
<dbReference type="PANTHER" id="PTHR43792">
    <property type="entry name" value="GNAT FAMILY, PUTATIVE (AFU_ORTHOLOGUE AFUA_3G00765)-RELATED-RELATED"/>
    <property type="match status" value="1"/>
</dbReference>
<dbReference type="InterPro" id="IPR051531">
    <property type="entry name" value="N-acetyltransferase"/>
</dbReference>
<comment type="caution">
    <text evidence="2">The sequence shown here is derived from an EMBL/GenBank/DDBJ whole genome shotgun (WGS) entry which is preliminary data.</text>
</comment>
<accession>A0A4R6XVM1</accession>
<protein>
    <submittedName>
        <fullName evidence="2">Acetyltransferase (GNAT) family protein</fullName>
    </submittedName>
</protein>
<dbReference type="InterPro" id="IPR016181">
    <property type="entry name" value="Acyl_CoA_acyltransferase"/>
</dbReference>
<name>A0A4R6XVM1_9GAMM</name>
<proteinExistence type="predicted"/>
<dbReference type="OrthoDB" id="9798081at2"/>
<sequence length="150" mass="16486">MIKLLAVGHSGEVAGLSLDEMDALPEMTQEVNRQMIDFYAGAGFHEPWIAYVASHDGVVVGGGAFKSAPYNGQVEIAYYTLPEFENQGMATATAQALIDLAIQADEELKIVAQTLPEKNASNQLLQKLGFTFFDVVEHPEDGIVWEWHLF</sequence>
<evidence type="ECO:0000259" key="1">
    <source>
        <dbReference type="PROSITE" id="PS51186"/>
    </source>
</evidence>
<keyword evidence="2" id="KW-0808">Transferase</keyword>
<evidence type="ECO:0000313" key="3">
    <source>
        <dbReference type="Proteomes" id="UP000295724"/>
    </source>
</evidence>
<dbReference type="PROSITE" id="PS51186">
    <property type="entry name" value="GNAT"/>
    <property type="match status" value="1"/>
</dbReference>
<dbReference type="SUPFAM" id="SSF55729">
    <property type="entry name" value="Acyl-CoA N-acyltransferases (Nat)"/>
    <property type="match status" value="1"/>
</dbReference>
<dbReference type="RefSeq" id="WP_099019238.1">
    <property type="nucleotide sequence ID" value="NZ_NIHB01000002.1"/>
</dbReference>
<dbReference type="AlphaFoldDB" id="A0A4R6XVM1"/>
<dbReference type="PANTHER" id="PTHR43792:SF13">
    <property type="entry name" value="ACETYLTRANSFERASE"/>
    <property type="match status" value="1"/>
</dbReference>
<organism evidence="2 3">
    <name type="scientific">Marinicella litoralis</name>
    <dbReference type="NCBI Taxonomy" id="644220"/>
    <lineage>
        <taxon>Bacteria</taxon>
        <taxon>Pseudomonadati</taxon>
        <taxon>Pseudomonadota</taxon>
        <taxon>Gammaproteobacteria</taxon>
        <taxon>Lysobacterales</taxon>
        <taxon>Marinicellaceae</taxon>
        <taxon>Marinicella</taxon>
    </lineage>
</organism>
<reference evidence="2 3" key="1">
    <citation type="submission" date="2019-03" db="EMBL/GenBank/DDBJ databases">
        <title>Genomic Encyclopedia of Type Strains, Phase IV (KMG-IV): sequencing the most valuable type-strain genomes for metagenomic binning, comparative biology and taxonomic classification.</title>
        <authorList>
            <person name="Goeker M."/>
        </authorList>
    </citation>
    <scope>NUCLEOTIDE SEQUENCE [LARGE SCALE GENOMIC DNA]</scope>
    <source>
        <strain evidence="2 3">DSM 25488</strain>
    </source>
</reference>
<keyword evidence="3" id="KW-1185">Reference proteome</keyword>